<dbReference type="PROSITE" id="PS51128">
    <property type="entry name" value="ZF_DKSA_2"/>
    <property type="match status" value="1"/>
</dbReference>
<keyword evidence="8" id="KW-1185">Reference proteome</keyword>
<sequence length="151" mass="16736">MKKTPTHPEHVPDKTATPVDAASLPVRDGEDPWTTAELDEVKTELVEDIERLEKEIETSEAELVGLLRDGTEGAGRDPADVGSANFERDHGMSLANNAREMLDQSRLALRHIELGTYGRCDNCGQPIGKGRLQAFPRATLCVTCKQREERR</sequence>
<dbReference type="RefSeq" id="WP_204919484.1">
    <property type="nucleotide sequence ID" value="NZ_BAAAQP010000003.1"/>
</dbReference>
<feature type="region of interest" description="Disordered" evidence="5">
    <location>
        <begin position="1"/>
        <end position="35"/>
    </location>
</feature>
<dbReference type="Pfam" id="PF01258">
    <property type="entry name" value="zf-dskA_traR"/>
    <property type="match status" value="1"/>
</dbReference>
<dbReference type="SUPFAM" id="SSF109635">
    <property type="entry name" value="DnaK suppressor protein DksA, alpha-hairpin domain"/>
    <property type="match status" value="1"/>
</dbReference>
<gene>
    <name evidence="7" type="ORF">JOE57_003135</name>
</gene>
<name>A0ABS2RMI0_9ACTN</name>
<dbReference type="Proteomes" id="UP000704762">
    <property type="component" value="Unassembled WGS sequence"/>
</dbReference>
<accession>A0ABS2RMI0</accession>
<evidence type="ECO:0000256" key="2">
    <source>
        <dbReference type="ARBA" id="ARBA00022771"/>
    </source>
</evidence>
<dbReference type="Gene3D" id="1.20.120.910">
    <property type="entry name" value="DksA, coiled-coil domain"/>
    <property type="match status" value="1"/>
</dbReference>
<comment type="caution">
    <text evidence="7">The sequence shown here is derived from an EMBL/GenBank/DDBJ whole genome shotgun (WGS) entry which is preliminary data.</text>
</comment>
<evidence type="ECO:0000256" key="5">
    <source>
        <dbReference type="SAM" id="MobiDB-lite"/>
    </source>
</evidence>
<evidence type="ECO:0000259" key="6">
    <source>
        <dbReference type="Pfam" id="PF01258"/>
    </source>
</evidence>
<dbReference type="PANTHER" id="PTHR33823:SF2">
    <property type="entry name" value="RNA POLYMERASE-BINDING TRANSCRIPTION FACTOR DKSA"/>
    <property type="match status" value="1"/>
</dbReference>
<dbReference type="InterPro" id="IPR000962">
    <property type="entry name" value="Znf_DskA_TraR"/>
</dbReference>
<organism evidence="7 8">
    <name type="scientific">Microlunatus panaciterrae</name>
    <dbReference type="NCBI Taxonomy" id="400768"/>
    <lineage>
        <taxon>Bacteria</taxon>
        <taxon>Bacillati</taxon>
        <taxon>Actinomycetota</taxon>
        <taxon>Actinomycetes</taxon>
        <taxon>Propionibacteriales</taxon>
        <taxon>Propionibacteriaceae</taxon>
        <taxon>Microlunatus</taxon>
    </lineage>
</organism>
<evidence type="ECO:0000256" key="3">
    <source>
        <dbReference type="ARBA" id="ARBA00022833"/>
    </source>
</evidence>
<evidence type="ECO:0000256" key="4">
    <source>
        <dbReference type="PROSITE-ProRule" id="PRU00510"/>
    </source>
</evidence>
<proteinExistence type="predicted"/>
<feature type="zinc finger region" description="dksA C4-type" evidence="4">
    <location>
        <begin position="120"/>
        <end position="144"/>
    </location>
</feature>
<dbReference type="SUPFAM" id="SSF57716">
    <property type="entry name" value="Glucocorticoid receptor-like (DNA-binding domain)"/>
    <property type="match status" value="1"/>
</dbReference>
<evidence type="ECO:0000313" key="8">
    <source>
        <dbReference type="Proteomes" id="UP000704762"/>
    </source>
</evidence>
<reference evidence="7 8" key="1">
    <citation type="submission" date="2021-01" db="EMBL/GenBank/DDBJ databases">
        <title>Sequencing the genomes of 1000 actinobacteria strains.</title>
        <authorList>
            <person name="Klenk H.-P."/>
        </authorList>
    </citation>
    <scope>NUCLEOTIDE SEQUENCE [LARGE SCALE GENOMIC DNA]</scope>
    <source>
        <strain evidence="7 8">DSM 18662</strain>
    </source>
</reference>
<dbReference type="PANTHER" id="PTHR33823">
    <property type="entry name" value="RNA POLYMERASE-BINDING TRANSCRIPTION FACTOR DKSA-RELATED"/>
    <property type="match status" value="1"/>
</dbReference>
<dbReference type="InterPro" id="IPR020458">
    <property type="entry name" value="Znf_DskA_TraR_CS"/>
</dbReference>
<keyword evidence="3" id="KW-0862">Zinc</keyword>
<evidence type="ECO:0000256" key="1">
    <source>
        <dbReference type="ARBA" id="ARBA00022723"/>
    </source>
</evidence>
<dbReference type="PROSITE" id="PS01102">
    <property type="entry name" value="ZF_DKSA_1"/>
    <property type="match status" value="1"/>
</dbReference>
<keyword evidence="2" id="KW-0863">Zinc-finger</keyword>
<protein>
    <submittedName>
        <fullName evidence="7">DnaK suppressor protein</fullName>
    </submittedName>
</protein>
<keyword evidence="1" id="KW-0479">Metal-binding</keyword>
<feature type="compositionally biased region" description="Basic and acidic residues" evidence="5">
    <location>
        <begin position="69"/>
        <end position="79"/>
    </location>
</feature>
<feature type="domain" description="Zinc finger DksA/TraR C4-type" evidence="6">
    <location>
        <begin position="115"/>
        <end position="150"/>
    </location>
</feature>
<evidence type="ECO:0000313" key="7">
    <source>
        <dbReference type="EMBL" id="MBM7800214.1"/>
    </source>
</evidence>
<dbReference type="InterPro" id="IPR037187">
    <property type="entry name" value="DnaK_N"/>
</dbReference>
<dbReference type="EMBL" id="JAFBCF010000001">
    <property type="protein sequence ID" value="MBM7800214.1"/>
    <property type="molecule type" value="Genomic_DNA"/>
</dbReference>
<feature type="region of interest" description="Disordered" evidence="5">
    <location>
        <begin position="68"/>
        <end position="87"/>
    </location>
</feature>
<feature type="compositionally biased region" description="Basic and acidic residues" evidence="5">
    <location>
        <begin position="1"/>
        <end position="13"/>
    </location>
</feature>